<evidence type="ECO:0000313" key="5">
    <source>
        <dbReference type="Proteomes" id="UP000657592"/>
    </source>
</evidence>
<evidence type="ECO:0000313" key="4">
    <source>
        <dbReference type="EMBL" id="GGH42250.1"/>
    </source>
</evidence>
<proteinExistence type="predicted"/>
<dbReference type="InterPro" id="IPR000253">
    <property type="entry name" value="FHA_dom"/>
</dbReference>
<feature type="region of interest" description="Disordered" evidence="2">
    <location>
        <begin position="225"/>
        <end position="292"/>
    </location>
</feature>
<dbReference type="AlphaFoldDB" id="A0A917IFV9"/>
<feature type="region of interest" description="Disordered" evidence="2">
    <location>
        <begin position="326"/>
        <end position="351"/>
    </location>
</feature>
<dbReference type="EMBL" id="BMJY01000005">
    <property type="protein sequence ID" value="GGH42250.1"/>
    <property type="molecule type" value="Genomic_DNA"/>
</dbReference>
<gene>
    <name evidence="4" type="ORF">GCM10010921_15360</name>
</gene>
<feature type="compositionally biased region" description="Low complexity" evidence="2">
    <location>
        <begin position="228"/>
        <end position="245"/>
    </location>
</feature>
<keyword evidence="5" id="KW-1185">Reference proteome</keyword>
<keyword evidence="1" id="KW-0597">Phosphoprotein</keyword>
<dbReference type="RefSeq" id="WP_188755690.1">
    <property type="nucleotide sequence ID" value="NZ_BMJY01000005.1"/>
</dbReference>
<dbReference type="CDD" id="cd00060">
    <property type="entry name" value="FHA"/>
    <property type="match status" value="1"/>
</dbReference>
<name>A0A917IFV9_9MICO</name>
<feature type="region of interest" description="Disordered" evidence="2">
    <location>
        <begin position="155"/>
        <end position="194"/>
    </location>
</feature>
<dbReference type="Proteomes" id="UP000657592">
    <property type="component" value="Unassembled WGS sequence"/>
</dbReference>
<dbReference type="Gene3D" id="2.60.200.20">
    <property type="match status" value="1"/>
</dbReference>
<reference evidence="4" key="1">
    <citation type="journal article" date="2014" name="Int. J. Syst. Evol. Microbiol.">
        <title>Complete genome sequence of Corynebacterium casei LMG S-19264T (=DSM 44701T), isolated from a smear-ripened cheese.</title>
        <authorList>
            <consortium name="US DOE Joint Genome Institute (JGI-PGF)"/>
            <person name="Walter F."/>
            <person name="Albersmeier A."/>
            <person name="Kalinowski J."/>
            <person name="Ruckert C."/>
        </authorList>
    </citation>
    <scope>NUCLEOTIDE SEQUENCE</scope>
    <source>
        <strain evidence="4">CGMCC 1.15794</strain>
    </source>
</reference>
<feature type="compositionally biased region" description="Low complexity" evidence="2">
    <location>
        <begin position="155"/>
        <end position="165"/>
    </location>
</feature>
<dbReference type="InterPro" id="IPR008984">
    <property type="entry name" value="SMAD_FHA_dom_sf"/>
</dbReference>
<accession>A0A917IFV9</accession>
<comment type="caution">
    <text evidence="4">The sequence shown here is derived from an EMBL/GenBank/DDBJ whole genome shotgun (WGS) entry which is preliminary data.</text>
</comment>
<organism evidence="4 5">
    <name type="scientific">Microbacterium album</name>
    <dbReference type="NCBI Taxonomy" id="2053191"/>
    <lineage>
        <taxon>Bacteria</taxon>
        <taxon>Bacillati</taxon>
        <taxon>Actinomycetota</taxon>
        <taxon>Actinomycetes</taxon>
        <taxon>Micrococcales</taxon>
        <taxon>Microbacteriaceae</taxon>
        <taxon>Microbacterium</taxon>
    </lineage>
</organism>
<protein>
    <recommendedName>
        <fullName evidence="3">FHA domain-containing protein</fullName>
    </recommendedName>
</protein>
<feature type="compositionally biased region" description="Low complexity" evidence="2">
    <location>
        <begin position="254"/>
        <end position="265"/>
    </location>
</feature>
<evidence type="ECO:0000256" key="2">
    <source>
        <dbReference type="SAM" id="MobiDB-lite"/>
    </source>
</evidence>
<dbReference type="Pfam" id="PF00498">
    <property type="entry name" value="FHA"/>
    <property type="match status" value="1"/>
</dbReference>
<feature type="domain" description="FHA" evidence="3">
    <location>
        <begin position="407"/>
        <end position="462"/>
    </location>
</feature>
<evidence type="ECO:0000256" key="1">
    <source>
        <dbReference type="ARBA" id="ARBA00022553"/>
    </source>
</evidence>
<dbReference type="SUPFAM" id="SSF49879">
    <property type="entry name" value="SMAD/FHA domain"/>
    <property type="match status" value="1"/>
</dbReference>
<sequence length="500" mass="50120">MLSYSTGDWLVVATPRGVALLAADVPAPTGAAVWEGMASGDAIAAAIEGLVGEFGTSLTALPAFAVLSYDEEGRPGRLVVRGPVHARTTDRDGGTEQISGLGVTTWNERSLDSAVAVELSVVSGAETLPLRDGVVRGGAVRWAAADAPASAASASPAAPAAVPPSAAVPPPGPEGEQAGIAQPETPPLPPLPPLPAAPVAGVPAVAVPSPPVPPAPVPSVAVPPVPHPSVSDPSVSDPSVPADAARATPVPDEPAGSAPGAPSGAHDTRVPDPGNTLASPDIADPEGDAGYDDFVFGETRMSSVEDAAVRVLGDEGDGLPPVSAGAVPRPGSSETGPAVAMPPAGGDHDGETISAEQLAALQARLAGGEFGQHPAPAVPPLPVAEAPRAVPTLVLSTGERIALDRGAIVGRRPRAVRANGALPHLVTVPSPNQDISRSHVEIRVEGRDVMVVDLNTMNGTRLLRVGAEPVRLHPGVSTLVVRGDRLDIGEDVILSFEALL</sequence>
<dbReference type="PROSITE" id="PS50006">
    <property type="entry name" value="FHA_DOMAIN"/>
    <property type="match status" value="1"/>
</dbReference>
<reference evidence="4" key="2">
    <citation type="submission" date="2020-09" db="EMBL/GenBank/DDBJ databases">
        <authorList>
            <person name="Sun Q."/>
            <person name="Zhou Y."/>
        </authorList>
    </citation>
    <scope>NUCLEOTIDE SEQUENCE</scope>
    <source>
        <strain evidence="4">CGMCC 1.15794</strain>
    </source>
</reference>
<feature type="compositionally biased region" description="Pro residues" evidence="2">
    <location>
        <begin position="184"/>
        <end position="194"/>
    </location>
</feature>
<evidence type="ECO:0000259" key="3">
    <source>
        <dbReference type="PROSITE" id="PS50006"/>
    </source>
</evidence>